<name>A0ABV6S2I5_9SPHN</name>
<organism evidence="1 2">
    <name type="scientific">Novosphingobium clariflavum</name>
    <dbReference type="NCBI Taxonomy" id="2029884"/>
    <lineage>
        <taxon>Bacteria</taxon>
        <taxon>Pseudomonadati</taxon>
        <taxon>Pseudomonadota</taxon>
        <taxon>Alphaproteobacteria</taxon>
        <taxon>Sphingomonadales</taxon>
        <taxon>Sphingomonadaceae</taxon>
        <taxon>Novosphingobium</taxon>
    </lineage>
</organism>
<reference evidence="1 2" key="1">
    <citation type="submission" date="2024-09" db="EMBL/GenBank/DDBJ databases">
        <authorList>
            <person name="Sun Q."/>
            <person name="Mori K."/>
        </authorList>
    </citation>
    <scope>NUCLEOTIDE SEQUENCE [LARGE SCALE GENOMIC DNA]</scope>
    <source>
        <strain evidence="1 2">CICC 11035S</strain>
    </source>
</reference>
<comment type="caution">
    <text evidence="1">The sequence shown here is derived from an EMBL/GenBank/DDBJ whole genome shotgun (WGS) entry which is preliminary data.</text>
</comment>
<protein>
    <submittedName>
        <fullName evidence="1">Uncharacterized protein</fullName>
    </submittedName>
</protein>
<dbReference type="Proteomes" id="UP001589858">
    <property type="component" value="Unassembled WGS sequence"/>
</dbReference>
<gene>
    <name evidence="1" type="ORF">ACFFF8_02290</name>
</gene>
<proteinExistence type="predicted"/>
<evidence type="ECO:0000313" key="1">
    <source>
        <dbReference type="EMBL" id="MFC0683418.1"/>
    </source>
</evidence>
<keyword evidence="2" id="KW-1185">Reference proteome</keyword>
<sequence length="84" mass="9443">MTQPKLKESGDFEERLRDYPFEASFTLDGIVIGLNYYSRMLAVHEIDHMMVSFEAVAHSYGGAESKAVIAFKSEIDLTAARLLL</sequence>
<accession>A0ABV6S2I5</accession>
<dbReference type="RefSeq" id="WP_267220276.1">
    <property type="nucleotide sequence ID" value="NZ_JAPCWC010000007.1"/>
</dbReference>
<dbReference type="EMBL" id="JBHLTM010000009">
    <property type="protein sequence ID" value="MFC0683418.1"/>
    <property type="molecule type" value="Genomic_DNA"/>
</dbReference>
<evidence type="ECO:0000313" key="2">
    <source>
        <dbReference type="Proteomes" id="UP001589858"/>
    </source>
</evidence>